<name>A0ABR0NZ27_GOSAR</name>
<dbReference type="Pfam" id="PF03078">
    <property type="entry name" value="ATHILA"/>
    <property type="match status" value="1"/>
</dbReference>
<evidence type="ECO:0000313" key="2">
    <source>
        <dbReference type="EMBL" id="KAK5811641.1"/>
    </source>
</evidence>
<evidence type="ECO:0000313" key="3">
    <source>
        <dbReference type="Proteomes" id="UP001358586"/>
    </source>
</evidence>
<gene>
    <name evidence="2" type="ORF">PVK06_026994</name>
</gene>
<protein>
    <recommendedName>
        <fullName evidence="1">Arabidopsis retrotransposon Orf1 C-terminal domain-containing protein</fullName>
    </recommendedName>
</protein>
<comment type="caution">
    <text evidence="2">The sequence shown here is derived from an EMBL/GenBank/DDBJ whole genome shotgun (WGS) entry which is preliminary data.</text>
</comment>
<accession>A0ABR0NZ27</accession>
<dbReference type="Proteomes" id="UP001358586">
    <property type="component" value="Chromosome 8"/>
</dbReference>
<organism evidence="2 3">
    <name type="scientific">Gossypium arboreum</name>
    <name type="common">Tree cotton</name>
    <name type="synonym">Gossypium nanking</name>
    <dbReference type="NCBI Taxonomy" id="29729"/>
    <lineage>
        <taxon>Eukaryota</taxon>
        <taxon>Viridiplantae</taxon>
        <taxon>Streptophyta</taxon>
        <taxon>Embryophyta</taxon>
        <taxon>Tracheophyta</taxon>
        <taxon>Spermatophyta</taxon>
        <taxon>Magnoliopsida</taxon>
        <taxon>eudicotyledons</taxon>
        <taxon>Gunneridae</taxon>
        <taxon>Pentapetalae</taxon>
        <taxon>rosids</taxon>
        <taxon>malvids</taxon>
        <taxon>Malvales</taxon>
        <taxon>Malvaceae</taxon>
        <taxon>Malvoideae</taxon>
        <taxon>Gossypium</taxon>
    </lineage>
</organism>
<evidence type="ECO:0000259" key="1">
    <source>
        <dbReference type="Pfam" id="PF03078"/>
    </source>
</evidence>
<dbReference type="InterPro" id="IPR004312">
    <property type="entry name" value="ATHILA_Orf1_C"/>
</dbReference>
<dbReference type="EMBL" id="JARKNE010000008">
    <property type="protein sequence ID" value="KAK5811641.1"/>
    <property type="molecule type" value="Genomic_DNA"/>
</dbReference>
<proteinExistence type="predicted"/>
<reference evidence="2 3" key="1">
    <citation type="submission" date="2023-03" db="EMBL/GenBank/DDBJ databases">
        <title>WGS of Gossypium arboreum.</title>
        <authorList>
            <person name="Yu D."/>
        </authorList>
    </citation>
    <scope>NUCLEOTIDE SEQUENCE [LARGE SCALE GENOMIC DNA]</scope>
    <source>
        <tissue evidence="2">Leaf</tissue>
    </source>
</reference>
<keyword evidence="3" id="KW-1185">Reference proteome</keyword>
<feature type="domain" description="Arabidopsis retrotransposon Orf1 C-terminal" evidence="1">
    <location>
        <begin position="37"/>
        <end position="87"/>
    </location>
</feature>
<sequence>MSVPKFDAAMRLYNEEFMSVENFLHLHRHIHYTPSHCWTELTASQKLYDASRSKATSLSPILRYLYALLAHTLTSRRESTGVVSTHDPYFL</sequence>